<dbReference type="EMBL" id="KN822057">
    <property type="protein sequence ID" value="KIM60863.1"/>
    <property type="molecule type" value="Genomic_DNA"/>
</dbReference>
<evidence type="ECO:0000313" key="2">
    <source>
        <dbReference type="Proteomes" id="UP000053989"/>
    </source>
</evidence>
<protein>
    <submittedName>
        <fullName evidence="1">Uncharacterized protein</fullName>
    </submittedName>
</protein>
<dbReference type="InParanoid" id="A0A0C2ZGS4"/>
<evidence type="ECO:0000313" key="1">
    <source>
        <dbReference type="EMBL" id="KIM60863.1"/>
    </source>
</evidence>
<proteinExistence type="predicted"/>
<dbReference type="AlphaFoldDB" id="A0A0C2ZGS4"/>
<reference evidence="1 2" key="1">
    <citation type="submission" date="2014-04" db="EMBL/GenBank/DDBJ databases">
        <authorList>
            <consortium name="DOE Joint Genome Institute"/>
            <person name="Kuo A."/>
            <person name="Kohler A."/>
            <person name="Nagy L.G."/>
            <person name="Floudas D."/>
            <person name="Copeland A."/>
            <person name="Barry K.W."/>
            <person name="Cichocki N."/>
            <person name="Veneault-Fourrey C."/>
            <person name="LaButti K."/>
            <person name="Lindquist E.A."/>
            <person name="Lipzen A."/>
            <person name="Lundell T."/>
            <person name="Morin E."/>
            <person name="Murat C."/>
            <person name="Sun H."/>
            <person name="Tunlid A."/>
            <person name="Henrissat B."/>
            <person name="Grigoriev I.V."/>
            <person name="Hibbett D.S."/>
            <person name="Martin F."/>
            <person name="Nordberg H.P."/>
            <person name="Cantor M.N."/>
            <person name="Hua S.X."/>
        </authorList>
    </citation>
    <scope>NUCLEOTIDE SEQUENCE [LARGE SCALE GENOMIC DNA]</scope>
    <source>
        <strain evidence="1 2">Foug A</strain>
    </source>
</reference>
<keyword evidence="2" id="KW-1185">Reference proteome</keyword>
<accession>A0A0C2ZGS4</accession>
<sequence>MVQSLYYIRPPSFLDCAKNKLTRTKDLLIYRTDRRWKGRLTIAFNVTKVSSQGYWGRW</sequence>
<dbReference type="HOGENOM" id="CLU_2980426_0_0_1"/>
<gene>
    <name evidence="1" type="ORF">SCLCIDRAFT_1216378</name>
</gene>
<dbReference type="Proteomes" id="UP000053989">
    <property type="component" value="Unassembled WGS sequence"/>
</dbReference>
<organism evidence="1 2">
    <name type="scientific">Scleroderma citrinum Foug A</name>
    <dbReference type="NCBI Taxonomy" id="1036808"/>
    <lineage>
        <taxon>Eukaryota</taxon>
        <taxon>Fungi</taxon>
        <taxon>Dikarya</taxon>
        <taxon>Basidiomycota</taxon>
        <taxon>Agaricomycotina</taxon>
        <taxon>Agaricomycetes</taxon>
        <taxon>Agaricomycetidae</taxon>
        <taxon>Boletales</taxon>
        <taxon>Sclerodermatineae</taxon>
        <taxon>Sclerodermataceae</taxon>
        <taxon>Scleroderma</taxon>
    </lineage>
</organism>
<reference evidence="2" key="2">
    <citation type="submission" date="2015-01" db="EMBL/GenBank/DDBJ databases">
        <title>Evolutionary Origins and Diversification of the Mycorrhizal Mutualists.</title>
        <authorList>
            <consortium name="DOE Joint Genome Institute"/>
            <consortium name="Mycorrhizal Genomics Consortium"/>
            <person name="Kohler A."/>
            <person name="Kuo A."/>
            <person name="Nagy L.G."/>
            <person name="Floudas D."/>
            <person name="Copeland A."/>
            <person name="Barry K.W."/>
            <person name="Cichocki N."/>
            <person name="Veneault-Fourrey C."/>
            <person name="LaButti K."/>
            <person name="Lindquist E.A."/>
            <person name="Lipzen A."/>
            <person name="Lundell T."/>
            <person name="Morin E."/>
            <person name="Murat C."/>
            <person name="Riley R."/>
            <person name="Ohm R."/>
            <person name="Sun H."/>
            <person name="Tunlid A."/>
            <person name="Henrissat B."/>
            <person name="Grigoriev I.V."/>
            <person name="Hibbett D.S."/>
            <person name="Martin F."/>
        </authorList>
    </citation>
    <scope>NUCLEOTIDE SEQUENCE [LARGE SCALE GENOMIC DNA]</scope>
    <source>
        <strain evidence="2">Foug A</strain>
    </source>
</reference>
<name>A0A0C2ZGS4_9AGAM</name>